<keyword evidence="12" id="KW-1185">Reference proteome</keyword>
<evidence type="ECO:0000313" key="11">
    <source>
        <dbReference type="EMBL" id="AOO81404.1"/>
    </source>
</evidence>
<accession>A0A1D7U210</accession>
<dbReference type="InterPro" id="IPR010065">
    <property type="entry name" value="AA_ABC_transptr_permease_3TM"/>
</dbReference>
<organism evidence="11 12">
    <name type="scientific">Bosea vaviloviae</name>
    <dbReference type="NCBI Taxonomy" id="1526658"/>
    <lineage>
        <taxon>Bacteria</taxon>
        <taxon>Pseudomonadati</taxon>
        <taxon>Pseudomonadota</taxon>
        <taxon>Alphaproteobacteria</taxon>
        <taxon>Hyphomicrobiales</taxon>
        <taxon>Boseaceae</taxon>
        <taxon>Bosea</taxon>
    </lineage>
</organism>
<evidence type="ECO:0000256" key="1">
    <source>
        <dbReference type="ARBA" id="ARBA00004429"/>
    </source>
</evidence>
<dbReference type="Gene3D" id="1.10.3720.10">
    <property type="entry name" value="MetI-like"/>
    <property type="match status" value="1"/>
</dbReference>
<dbReference type="GO" id="GO:0022857">
    <property type="term" value="F:transmembrane transporter activity"/>
    <property type="evidence" value="ECO:0007669"/>
    <property type="project" value="InterPro"/>
</dbReference>
<dbReference type="STRING" id="1526658.BHK69_13905"/>
<dbReference type="SUPFAM" id="SSF161098">
    <property type="entry name" value="MetI-like"/>
    <property type="match status" value="1"/>
</dbReference>
<keyword evidence="6 9" id="KW-0812">Transmembrane</keyword>
<keyword evidence="4" id="KW-1003">Cell membrane</keyword>
<dbReference type="AlphaFoldDB" id="A0A1D7U210"/>
<feature type="transmembrane region" description="Helical" evidence="9">
    <location>
        <begin position="202"/>
        <end position="224"/>
    </location>
</feature>
<dbReference type="InterPro" id="IPR035906">
    <property type="entry name" value="MetI-like_sf"/>
</dbReference>
<feature type="transmembrane region" description="Helical" evidence="9">
    <location>
        <begin position="57"/>
        <end position="82"/>
    </location>
</feature>
<evidence type="ECO:0000256" key="4">
    <source>
        <dbReference type="ARBA" id="ARBA00022475"/>
    </source>
</evidence>
<evidence type="ECO:0000256" key="9">
    <source>
        <dbReference type="RuleBase" id="RU363032"/>
    </source>
</evidence>
<evidence type="ECO:0000256" key="6">
    <source>
        <dbReference type="ARBA" id="ARBA00022692"/>
    </source>
</evidence>
<dbReference type="OrthoDB" id="9815029at2"/>
<evidence type="ECO:0000313" key="12">
    <source>
        <dbReference type="Proteomes" id="UP000094969"/>
    </source>
</evidence>
<dbReference type="CDD" id="cd06261">
    <property type="entry name" value="TM_PBP2"/>
    <property type="match status" value="1"/>
</dbReference>
<dbReference type="NCBIfam" id="TIGR01726">
    <property type="entry name" value="HEQRo_perm_3TM"/>
    <property type="match status" value="1"/>
</dbReference>
<protein>
    <submittedName>
        <fullName evidence="11">ABC transporter permease</fullName>
    </submittedName>
</protein>
<evidence type="ECO:0000256" key="2">
    <source>
        <dbReference type="ARBA" id="ARBA00010072"/>
    </source>
</evidence>
<dbReference type="Proteomes" id="UP000094969">
    <property type="component" value="Chromosome"/>
</dbReference>
<keyword evidence="8 9" id="KW-0472">Membrane</keyword>
<evidence type="ECO:0000256" key="5">
    <source>
        <dbReference type="ARBA" id="ARBA00022519"/>
    </source>
</evidence>
<dbReference type="PANTHER" id="PTHR30133">
    <property type="entry name" value="CATIONIC AMINO ACID TRANSPORTER, MEMBRANE COMPONENT"/>
    <property type="match status" value="1"/>
</dbReference>
<dbReference type="Pfam" id="PF00528">
    <property type="entry name" value="BPD_transp_1"/>
    <property type="match status" value="1"/>
</dbReference>
<keyword evidence="5" id="KW-0997">Cell inner membrane</keyword>
<name>A0A1D7U210_9HYPH</name>
<feature type="transmembrane region" description="Helical" evidence="9">
    <location>
        <begin position="102"/>
        <end position="127"/>
    </location>
</feature>
<dbReference type="PROSITE" id="PS50928">
    <property type="entry name" value="ABC_TM1"/>
    <property type="match status" value="1"/>
</dbReference>
<feature type="transmembrane region" description="Helical" evidence="9">
    <location>
        <begin position="20"/>
        <end position="45"/>
    </location>
</feature>
<feature type="domain" description="ABC transmembrane type-1" evidence="10">
    <location>
        <begin position="23"/>
        <end position="223"/>
    </location>
</feature>
<evidence type="ECO:0000256" key="7">
    <source>
        <dbReference type="ARBA" id="ARBA00022989"/>
    </source>
</evidence>
<keyword evidence="3 9" id="KW-0813">Transport</keyword>
<evidence type="ECO:0000259" key="10">
    <source>
        <dbReference type="PROSITE" id="PS50928"/>
    </source>
</evidence>
<dbReference type="InterPro" id="IPR051613">
    <property type="entry name" value="ABC_transp_permease_HisMQ"/>
</dbReference>
<sequence>MFDKFALLGFGPGGWGLALLQGAGITISIALATLPFGLALGLIVALGKRSQKTIPRWLATVYATVFRGVPELLTLYIIYFGIQVVLQEVWQRLGLPGNFSMPPFVAGMVALGVVLSAFSSEVWVGALNSIQKGQREAAAALGLSRSQAFRLIVFPQLIRVALPGLGNNWMVLLKETSLVSVITLPDIMFITTRANVTTKEPFLFFGAAMLIYLAFSLASAWGVAKLEARSNRGLAAFGGATR</sequence>
<gene>
    <name evidence="11" type="ORF">BHK69_13905</name>
</gene>
<dbReference type="GO" id="GO:0043190">
    <property type="term" value="C:ATP-binding cassette (ABC) transporter complex"/>
    <property type="evidence" value="ECO:0007669"/>
    <property type="project" value="InterPro"/>
</dbReference>
<keyword evidence="7 9" id="KW-1133">Transmembrane helix</keyword>
<dbReference type="PANTHER" id="PTHR30133:SF2">
    <property type="entry name" value="ARGININE ABC TRANSPORTER PERMEASE PROTEIN ARTQ"/>
    <property type="match status" value="1"/>
</dbReference>
<comment type="similarity">
    <text evidence="2">Belongs to the binding-protein-dependent transport system permease family. HisMQ subfamily.</text>
</comment>
<dbReference type="RefSeq" id="WP_069690618.1">
    <property type="nucleotide sequence ID" value="NZ_CP017147.1"/>
</dbReference>
<comment type="subcellular location">
    <subcellularLocation>
        <location evidence="1">Cell inner membrane</location>
        <topology evidence="1">Multi-pass membrane protein</topology>
    </subcellularLocation>
    <subcellularLocation>
        <location evidence="9">Cell membrane</location>
        <topology evidence="9">Multi-pass membrane protein</topology>
    </subcellularLocation>
</comment>
<evidence type="ECO:0000256" key="3">
    <source>
        <dbReference type="ARBA" id="ARBA00022448"/>
    </source>
</evidence>
<dbReference type="InterPro" id="IPR000515">
    <property type="entry name" value="MetI-like"/>
</dbReference>
<evidence type="ECO:0000256" key="8">
    <source>
        <dbReference type="ARBA" id="ARBA00023136"/>
    </source>
</evidence>
<reference evidence="11 12" key="1">
    <citation type="journal article" date="2015" name="Antonie Van Leeuwenhoek">
        <title>Bosea vaviloviae sp. nov., a new species of slow-growing rhizobia isolated from nodules of the relict species Vavilovia formosa (Stev.) Fed.</title>
        <authorList>
            <person name="Safronova V.I."/>
            <person name="Kuznetsova I.G."/>
            <person name="Sazanova A.L."/>
            <person name="Kimeklis A.K."/>
            <person name="Belimov A.A."/>
            <person name="Andronov E.E."/>
            <person name="Pinaev A.G."/>
            <person name="Chizhevskaya E.P."/>
            <person name="Pukhaev A.R."/>
            <person name="Popov K.P."/>
            <person name="Willems A."/>
            <person name="Tikhonovich I.A."/>
        </authorList>
    </citation>
    <scope>NUCLEOTIDE SEQUENCE [LARGE SCALE GENOMIC DNA]</scope>
    <source>
        <strain evidence="11 12">Vaf18</strain>
    </source>
</reference>
<dbReference type="EMBL" id="CP017147">
    <property type="protein sequence ID" value="AOO81404.1"/>
    <property type="molecule type" value="Genomic_DNA"/>
</dbReference>
<proteinExistence type="inferred from homology"/>
<dbReference type="KEGG" id="bvv:BHK69_13905"/>